<evidence type="ECO:0000256" key="1">
    <source>
        <dbReference type="SAM" id="MobiDB-lite"/>
    </source>
</evidence>
<feature type="compositionally biased region" description="Basic residues" evidence="1">
    <location>
        <begin position="84"/>
        <end position="101"/>
    </location>
</feature>
<dbReference type="InterPro" id="IPR014476">
    <property type="entry name" value="AHL15-29"/>
</dbReference>
<evidence type="ECO:0000313" key="2">
    <source>
        <dbReference type="EMBL" id="CAD1844289.1"/>
    </source>
</evidence>
<dbReference type="AlphaFoldDB" id="A0A6V7QMA4"/>
<sequence>MDPVTASTHGHHLPPLFQDFHHHHLHPQLKSDDDLRSRGKKRDYDDDDDDNANDSNNNNNNSGGDGDGNNNNNNNNNSNDVNRRPRGRPAGRRTRRSRRSAWRPSRGGGSAASAFSAASAPSPTSRCGSPRLRRRRSSVVAERRRAEPARPLRNSLPLRILPPPAGPAGGHRAHRLPLRRPGSGRRGSVVGSLIASGPVIIMAASFANAAYERLPLEEDEQPPSAAAAMLGGQAQQQQQQLLAAAAAAEANAFHGLPQNLLGGSVPVPSEPYGWGAGRRPF</sequence>
<dbReference type="GO" id="GO:0005634">
    <property type="term" value="C:nucleus"/>
    <property type="evidence" value="ECO:0007669"/>
    <property type="project" value="TreeGrafter"/>
</dbReference>
<accession>A0A6V7QMA4</accession>
<gene>
    <name evidence="2" type="ORF">CB5_LOCUS27500</name>
</gene>
<protein>
    <submittedName>
        <fullName evidence="2">Uncharacterized protein</fullName>
    </submittedName>
</protein>
<dbReference type="EMBL" id="LR862137">
    <property type="protein sequence ID" value="CAD1844289.1"/>
    <property type="molecule type" value="Genomic_DNA"/>
</dbReference>
<proteinExistence type="predicted"/>
<feature type="compositionally biased region" description="Low complexity" evidence="1">
    <location>
        <begin position="111"/>
        <end position="126"/>
    </location>
</feature>
<dbReference type="PANTHER" id="PTHR31100">
    <property type="entry name" value="AT-HOOK MOTIF NUCLEAR-LOCALIZED PROTEIN 15"/>
    <property type="match status" value="1"/>
</dbReference>
<dbReference type="GO" id="GO:0003680">
    <property type="term" value="F:minor groove of adenine-thymine-rich DNA binding"/>
    <property type="evidence" value="ECO:0007669"/>
    <property type="project" value="InterPro"/>
</dbReference>
<feature type="compositionally biased region" description="Low complexity" evidence="1">
    <location>
        <begin position="53"/>
        <end position="80"/>
    </location>
</feature>
<feature type="region of interest" description="Disordered" evidence="1">
    <location>
        <begin position="1"/>
        <end position="186"/>
    </location>
</feature>
<organism evidence="2">
    <name type="scientific">Ananas comosus var. bracteatus</name>
    <name type="common">red pineapple</name>
    <dbReference type="NCBI Taxonomy" id="296719"/>
    <lineage>
        <taxon>Eukaryota</taxon>
        <taxon>Viridiplantae</taxon>
        <taxon>Streptophyta</taxon>
        <taxon>Embryophyta</taxon>
        <taxon>Tracheophyta</taxon>
        <taxon>Spermatophyta</taxon>
        <taxon>Magnoliopsida</taxon>
        <taxon>Liliopsida</taxon>
        <taxon>Poales</taxon>
        <taxon>Bromeliaceae</taxon>
        <taxon>Bromelioideae</taxon>
        <taxon>Ananas</taxon>
    </lineage>
</organism>
<reference evidence="2" key="1">
    <citation type="submission" date="2020-07" db="EMBL/GenBank/DDBJ databases">
        <authorList>
            <person name="Lin J."/>
        </authorList>
    </citation>
    <scope>NUCLEOTIDE SEQUENCE</scope>
</reference>
<name>A0A6V7QMA4_ANACO</name>
<feature type="compositionally biased region" description="Basic and acidic residues" evidence="1">
    <location>
        <begin position="141"/>
        <end position="150"/>
    </location>
</feature>
<dbReference type="GO" id="GO:0003700">
    <property type="term" value="F:DNA-binding transcription factor activity"/>
    <property type="evidence" value="ECO:0007669"/>
    <property type="project" value="TreeGrafter"/>
</dbReference>
<dbReference type="PANTHER" id="PTHR31100:SF14">
    <property type="entry name" value="AT-HOOK MOTIF NUCLEAR-LOCALIZED PROTEIN 15"/>
    <property type="match status" value="1"/>
</dbReference>